<protein>
    <submittedName>
        <fullName evidence="1">Uncharacterized protein</fullName>
    </submittedName>
</protein>
<name>A0ACB7EJ13_NIBAL</name>
<feature type="non-terminal residue" evidence="1">
    <location>
        <position position="1"/>
    </location>
</feature>
<evidence type="ECO:0000313" key="2">
    <source>
        <dbReference type="Proteomes" id="UP000805704"/>
    </source>
</evidence>
<sequence length="117" mass="13127">CYHHHPGFHYPKSGAPGTSACYGLGSLRGIHRGTPRGYCLNRPPPLDHKWTRPAEMRNLRFSRRTHHLGRPPPPDHNFVRQPGRGKLQRSGRVTALSTLQRFGRDEGVEDESDKAGG</sequence>
<organism evidence="1 2">
    <name type="scientific">Nibea albiflora</name>
    <name type="common">Yellow drum</name>
    <name type="synonym">Corvina albiflora</name>
    <dbReference type="NCBI Taxonomy" id="240163"/>
    <lineage>
        <taxon>Eukaryota</taxon>
        <taxon>Metazoa</taxon>
        <taxon>Chordata</taxon>
        <taxon>Craniata</taxon>
        <taxon>Vertebrata</taxon>
        <taxon>Euteleostomi</taxon>
        <taxon>Actinopterygii</taxon>
        <taxon>Neopterygii</taxon>
        <taxon>Teleostei</taxon>
        <taxon>Neoteleostei</taxon>
        <taxon>Acanthomorphata</taxon>
        <taxon>Eupercaria</taxon>
        <taxon>Sciaenidae</taxon>
        <taxon>Nibea</taxon>
    </lineage>
</organism>
<evidence type="ECO:0000313" key="1">
    <source>
        <dbReference type="EMBL" id="KAG8002219.1"/>
    </source>
</evidence>
<gene>
    <name evidence="1" type="ORF">GBF38_012612</name>
</gene>
<reference evidence="1" key="1">
    <citation type="submission" date="2020-04" db="EMBL/GenBank/DDBJ databases">
        <title>A chromosome-scale assembly and high-density genetic map of the yellow drum (Nibea albiflora) genome.</title>
        <authorList>
            <person name="Xu D."/>
            <person name="Zhang W."/>
            <person name="Chen R."/>
            <person name="Tan P."/>
            <person name="Wang L."/>
            <person name="Song H."/>
            <person name="Tian L."/>
            <person name="Zhu Q."/>
            <person name="Wang B."/>
        </authorList>
    </citation>
    <scope>NUCLEOTIDE SEQUENCE</scope>
    <source>
        <strain evidence="1">ZJHYS-2018</strain>
    </source>
</reference>
<keyword evidence="2" id="KW-1185">Reference proteome</keyword>
<comment type="caution">
    <text evidence="1">The sequence shown here is derived from an EMBL/GenBank/DDBJ whole genome shotgun (WGS) entry which is preliminary data.</text>
</comment>
<accession>A0ACB7EJ13</accession>
<dbReference type="Proteomes" id="UP000805704">
    <property type="component" value="Chromosome 6"/>
</dbReference>
<proteinExistence type="predicted"/>
<dbReference type="EMBL" id="CM024794">
    <property type="protein sequence ID" value="KAG8002219.1"/>
    <property type="molecule type" value="Genomic_DNA"/>
</dbReference>